<dbReference type="Pfam" id="PF00383">
    <property type="entry name" value="dCMP_cyt_deam_1"/>
    <property type="match status" value="1"/>
</dbReference>
<dbReference type="EMBL" id="JABBNU010000012">
    <property type="protein sequence ID" value="NMM50325.1"/>
    <property type="molecule type" value="Genomic_DNA"/>
</dbReference>
<evidence type="ECO:0000256" key="5">
    <source>
        <dbReference type="SAM" id="Coils"/>
    </source>
</evidence>
<dbReference type="PANTHER" id="PTHR11086:SF18">
    <property type="entry name" value="DEOXYCYTIDYLATE DEAMINASE"/>
    <property type="match status" value="1"/>
</dbReference>
<dbReference type="NCBIfam" id="NF041025">
    <property type="entry name" value="antiphage_deaminase"/>
    <property type="match status" value="1"/>
</dbReference>
<dbReference type="PROSITE" id="PS00903">
    <property type="entry name" value="CYT_DCMP_DEAMINASES_1"/>
    <property type="match status" value="1"/>
</dbReference>
<dbReference type="PROSITE" id="PS51747">
    <property type="entry name" value="CYT_DCMP_DEAMINASES_2"/>
    <property type="match status" value="1"/>
</dbReference>
<dbReference type="Gene3D" id="3.40.140.10">
    <property type="entry name" value="Cytidine Deaminase, domain 2"/>
    <property type="match status" value="1"/>
</dbReference>
<evidence type="ECO:0000256" key="1">
    <source>
        <dbReference type="ARBA" id="ARBA00006576"/>
    </source>
</evidence>
<comment type="similarity">
    <text evidence="1">Belongs to the cytidine and deoxycytidylate deaminase family.</text>
</comment>
<dbReference type="InterPro" id="IPR027417">
    <property type="entry name" value="P-loop_NTPase"/>
</dbReference>
<dbReference type="Proteomes" id="UP000559010">
    <property type="component" value="Unassembled WGS sequence"/>
</dbReference>
<dbReference type="Gene3D" id="3.40.50.300">
    <property type="entry name" value="P-loop containing nucleotide triphosphate hydrolases"/>
    <property type="match status" value="1"/>
</dbReference>
<dbReference type="GO" id="GO:0005737">
    <property type="term" value="C:cytoplasm"/>
    <property type="evidence" value="ECO:0007669"/>
    <property type="project" value="TreeGrafter"/>
</dbReference>
<dbReference type="InterPro" id="IPR002125">
    <property type="entry name" value="CMP_dCMP_dom"/>
</dbReference>
<evidence type="ECO:0000256" key="4">
    <source>
        <dbReference type="ARBA" id="ARBA00022833"/>
    </source>
</evidence>
<gene>
    <name evidence="7" type="ORF">HH304_18090</name>
</gene>
<name>A0A848J495_9BACT</name>
<dbReference type="AlphaFoldDB" id="A0A848J495"/>
<keyword evidence="4" id="KW-0862">Zinc</keyword>
<keyword evidence="3" id="KW-0378">Hydrolase</keyword>
<feature type="coiled-coil region" evidence="5">
    <location>
        <begin position="339"/>
        <end position="366"/>
    </location>
</feature>
<evidence type="ECO:0000313" key="8">
    <source>
        <dbReference type="Proteomes" id="UP000559010"/>
    </source>
</evidence>
<dbReference type="PANTHER" id="PTHR11086">
    <property type="entry name" value="DEOXYCYTIDYLATE DEAMINASE-RELATED"/>
    <property type="match status" value="1"/>
</dbReference>
<keyword evidence="8" id="KW-1185">Reference proteome</keyword>
<dbReference type="InterPro" id="IPR015517">
    <property type="entry name" value="dCMP_deaminase-rel"/>
</dbReference>
<protein>
    <submittedName>
        <fullName evidence="7">Deoxycytidylate deaminase</fullName>
    </submittedName>
</protein>
<keyword evidence="5" id="KW-0175">Coiled coil</keyword>
<sequence length="520" mass="60126">MNNLRVEKNTDFEILGKTTKDKVQNTETEELIFGICSTIGSSKEIVIDSLKRRLKEYNYDVEIIKLSEFILENTKDELKNIDGKTAMYSEIQFKIQQGNKLRKNFSPSILADLAIEKIHGERLTIDGELVTDPLRFKTRRICYIIDSIKNKEELYLFRSIYKDLFYMFGIFSPLQERNEYLLRKDLSQAEIDELISTDSFENNTEGQNVRNTFIHADFFFRMSNKLKAEIDKKTERYLHLIFNSSIITPLKQERAMYDAQSAAGNSACLSRQVGAAIVDTEGNLISKGWNDVPKYGGNLYDENDVEDNRCFVKGYCSNDSEKTKMADSIFEIFDKNIAISDFLEKNQELKRELKNILRNSSRVKDLIEFSRSVHAEMHAIINGSQLAGSKMKNGKLYCTTYPCHNCARHIIVAGITEIYYIEPYIKSLCTSLHEDAITEDENSENSKKVKILMYDGVAPRRYLEFFTKTIERKNKLGQYEYNKIELTRFKPKTKLSLQALGTLEQQSVHSLNQMGFYDGK</sequence>
<accession>A0A848J495</accession>
<proteinExistence type="inferred from homology"/>
<dbReference type="InterPro" id="IPR016192">
    <property type="entry name" value="APOBEC/CMP_deaminase_Zn-bd"/>
</dbReference>
<dbReference type="GO" id="GO:0004132">
    <property type="term" value="F:dCMP deaminase activity"/>
    <property type="evidence" value="ECO:0007669"/>
    <property type="project" value="TreeGrafter"/>
</dbReference>
<evidence type="ECO:0000313" key="7">
    <source>
        <dbReference type="EMBL" id="NMM50325.1"/>
    </source>
</evidence>
<feature type="domain" description="CMP/dCMP-type deaminase" evidence="6">
    <location>
        <begin position="250"/>
        <end position="440"/>
    </location>
</feature>
<keyword evidence="2" id="KW-0479">Metal-binding</keyword>
<reference evidence="7 8" key="1">
    <citation type="submission" date="2020-04" db="EMBL/GenBank/DDBJ databases">
        <title>Flammeovirgaceae bacterium KN852 isolated from deep sea.</title>
        <authorList>
            <person name="Zhang D.-C."/>
        </authorList>
    </citation>
    <scope>NUCLEOTIDE SEQUENCE [LARGE SCALE GENOMIC DNA]</scope>
    <source>
        <strain evidence="7 8">KN852</strain>
    </source>
</reference>
<evidence type="ECO:0000256" key="3">
    <source>
        <dbReference type="ARBA" id="ARBA00022801"/>
    </source>
</evidence>
<comment type="caution">
    <text evidence="7">The sequence shown here is derived from an EMBL/GenBank/DDBJ whole genome shotgun (WGS) entry which is preliminary data.</text>
</comment>
<dbReference type="InterPro" id="IPR016193">
    <property type="entry name" value="Cytidine_deaminase-like"/>
</dbReference>
<evidence type="ECO:0000256" key="2">
    <source>
        <dbReference type="ARBA" id="ARBA00022723"/>
    </source>
</evidence>
<evidence type="ECO:0000259" key="6">
    <source>
        <dbReference type="PROSITE" id="PS51747"/>
    </source>
</evidence>
<dbReference type="SUPFAM" id="SSF53927">
    <property type="entry name" value="Cytidine deaminase-like"/>
    <property type="match status" value="1"/>
</dbReference>
<dbReference type="RefSeq" id="WP_169684689.1">
    <property type="nucleotide sequence ID" value="NZ_JABBNU010000012.1"/>
</dbReference>
<organism evidence="7 8">
    <name type="scientific">Marinigracilibium pacificum</name>
    <dbReference type="NCBI Taxonomy" id="2729599"/>
    <lineage>
        <taxon>Bacteria</taxon>
        <taxon>Pseudomonadati</taxon>
        <taxon>Bacteroidota</taxon>
        <taxon>Cytophagia</taxon>
        <taxon>Cytophagales</taxon>
        <taxon>Flammeovirgaceae</taxon>
        <taxon>Marinigracilibium</taxon>
    </lineage>
</organism>
<dbReference type="GO" id="GO:0008270">
    <property type="term" value="F:zinc ion binding"/>
    <property type="evidence" value="ECO:0007669"/>
    <property type="project" value="InterPro"/>
</dbReference>